<feature type="domain" description="LysM" evidence="7">
    <location>
        <begin position="27"/>
        <end position="72"/>
    </location>
</feature>
<protein>
    <recommendedName>
        <fullName evidence="10">Carbohydrate-binding module family 18 protein</fullName>
    </recommendedName>
</protein>
<keyword evidence="5" id="KW-0732">Signal</keyword>
<dbReference type="AlphaFoldDB" id="A0AAV9HKV0"/>
<sequence length="441" mass="44967">MVSSTAMRALLASSALLFSGVSAACTKYIEAHQGDTCAALAQAAGITVGQFINSNPGVASCSDLVVGGRYCIEGKADAPPTASASAAPTTPSPGLTVSLDGNCGSGVTCSGSRFGNCCSAYGFCGSTSDHCLGDCQSAFGSCGSGAISSPGGTSPTITAPPAGSVTVTVTSVVAVTRTTLFTSTSTVLTTQTTRVTATATATVTNTVGQTQTARATITVTNTVQQTVAATATTTQTVRTTQTVLTTNTVQEVVRTTQTVLTTNTVQVTRTVPATATATATSYAIVTLTTISTSYETLTSIKTSTLTTTRTIQTVVPVTETLTSILTSITTRVVTSGVCGQPTPTRPSIVTTTQVSGGKPTPTLPGTPTNCRNFAIIQGDDTCRKLAQRYDLSLLDFYALNPSVSKNNIIGDLICTLDLLLSGLCQINCDALWEGYYVCVGK</sequence>
<keyword evidence="9" id="KW-1185">Reference proteome</keyword>
<dbReference type="Pfam" id="PF01476">
    <property type="entry name" value="LysM"/>
    <property type="match status" value="2"/>
</dbReference>
<dbReference type="PANTHER" id="PTHR34997:SF1">
    <property type="entry name" value="PEPTIDOGLYCAN-BINDING LYSIN DOMAIN"/>
    <property type="match status" value="1"/>
</dbReference>
<dbReference type="SUPFAM" id="SSF57016">
    <property type="entry name" value="Plant lectins/antimicrobial peptides"/>
    <property type="match status" value="1"/>
</dbReference>
<reference evidence="8" key="2">
    <citation type="submission" date="2023-06" db="EMBL/GenBank/DDBJ databases">
        <authorList>
            <consortium name="Lawrence Berkeley National Laboratory"/>
            <person name="Mondo S.J."/>
            <person name="Hensen N."/>
            <person name="Bonometti L."/>
            <person name="Westerberg I."/>
            <person name="Brannstrom I.O."/>
            <person name="Guillou S."/>
            <person name="Cros-Aarteil S."/>
            <person name="Calhoun S."/>
            <person name="Haridas S."/>
            <person name="Kuo A."/>
            <person name="Pangilinan J."/>
            <person name="Riley R."/>
            <person name="Labutti K."/>
            <person name="Andreopoulos B."/>
            <person name="Lipzen A."/>
            <person name="Chen C."/>
            <person name="Yanf M."/>
            <person name="Daum C."/>
            <person name="Ng V."/>
            <person name="Clum A."/>
            <person name="Steindorff A."/>
            <person name="Ohm R."/>
            <person name="Martin F."/>
            <person name="Silar P."/>
            <person name="Natvig D."/>
            <person name="Lalanne C."/>
            <person name="Gautier V."/>
            <person name="Ament-Velasquez S.L."/>
            <person name="Kruys A."/>
            <person name="Hutchinson M.I."/>
            <person name="Powell A.J."/>
            <person name="Barry K."/>
            <person name="Miller A.N."/>
            <person name="Grigoriev I.V."/>
            <person name="Debuchy R."/>
            <person name="Gladieux P."/>
            <person name="Thoren M.H."/>
            <person name="Johannesson H."/>
        </authorList>
    </citation>
    <scope>NUCLEOTIDE SEQUENCE</scope>
    <source>
        <strain evidence="8">PSN324</strain>
    </source>
</reference>
<comment type="similarity">
    <text evidence="3">Belongs to the secreted LysM effector family.</text>
</comment>
<dbReference type="InterPro" id="IPR052210">
    <property type="entry name" value="LysM1-like"/>
</dbReference>
<dbReference type="PANTHER" id="PTHR34997">
    <property type="entry name" value="AM15"/>
    <property type="match status" value="1"/>
</dbReference>
<feature type="signal peptide" evidence="5">
    <location>
        <begin position="1"/>
        <end position="23"/>
    </location>
</feature>
<dbReference type="InterPro" id="IPR036779">
    <property type="entry name" value="LysM_dom_sf"/>
</dbReference>
<evidence type="ECO:0000256" key="1">
    <source>
        <dbReference type="ARBA" id="ARBA00022669"/>
    </source>
</evidence>
<proteinExistence type="inferred from homology"/>
<dbReference type="SUPFAM" id="SSF54106">
    <property type="entry name" value="LysM domain"/>
    <property type="match status" value="1"/>
</dbReference>
<dbReference type="CDD" id="cd11618">
    <property type="entry name" value="ChtBD1_1"/>
    <property type="match status" value="1"/>
</dbReference>
<dbReference type="EMBL" id="MU865009">
    <property type="protein sequence ID" value="KAK4460565.1"/>
    <property type="molecule type" value="Genomic_DNA"/>
</dbReference>
<comment type="caution">
    <text evidence="4">Lacks conserved residue(s) required for the propagation of feature annotation.</text>
</comment>
<accession>A0AAV9HKV0</accession>
<evidence type="ECO:0000259" key="7">
    <source>
        <dbReference type="PROSITE" id="PS51782"/>
    </source>
</evidence>
<evidence type="ECO:0000256" key="5">
    <source>
        <dbReference type="SAM" id="SignalP"/>
    </source>
</evidence>
<dbReference type="InterPro" id="IPR001002">
    <property type="entry name" value="Chitin-bd_1"/>
</dbReference>
<evidence type="ECO:0000256" key="2">
    <source>
        <dbReference type="ARBA" id="ARBA00023026"/>
    </source>
</evidence>
<evidence type="ECO:0000256" key="3">
    <source>
        <dbReference type="ARBA" id="ARBA00044955"/>
    </source>
</evidence>
<reference evidence="8" key="1">
    <citation type="journal article" date="2023" name="Mol. Phylogenet. Evol.">
        <title>Genome-scale phylogeny and comparative genomics of the fungal order Sordariales.</title>
        <authorList>
            <person name="Hensen N."/>
            <person name="Bonometti L."/>
            <person name="Westerberg I."/>
            <person name="Brannstrom I.O."/>
            <person name="Guillou S."/>
            <person name="Cros-Aarteil S."/>
            <person name="Calhoun S."/>
            <person name="Haridas S."/>
            <person name="Kuo A."/>
            <person name="Mondo S."/>
            <person name="Pangilinan J."/>
            <person name="Riley R."/>
            <person name="LaButti K."/>
            <person name="Andreopoulos B."/>
            <person name="Lipzen A."/>
            <person name="Chen C."/>
            <person name="Yan M."/>
            <person name="Daum C."/>
            <person name="Ng V."/>
            <person name="Clum A."/>
            <person name="Steindorff A."/>
            <person name="Ohm R.A."/>
            <person name="Martin F."/>
            <person name="Silar P."/>
            <person name="Natvig D.O."/>
            <person name="Lalanne C."/>
            <person name="Gautier V."/>
            <person name="Ament-Velasquez S.L."/>
            <person name="Kruys A."/>
            <person name="Hutchinson M.I."/>
            <person name="Powell A.J."/>
            <person name="Barry K."/>
            <person name="Miller A.N."/>
            <person name="Grigoriev I.V."/>
            <person name="Debuchy R."/>
            <person name="Gladieux P."/>
            <person name="Hiltunen Thoren M."/>
            <person name="Johannesson H."/>
        </authorList>
    </citation>
    <scope>NUCLEOTIDE SEQUENCE</scope>
    <source>
        <strain evidence="8">PSN324</strain>
    </source>
</reference>
<evidence type="ECO:0008006" key="10">
    <source>
        <dbReference type="Google" id="ProtNLM"/>
    </source>
</evidence>
<keyword evidence="2" id="KW-0843">Virulence</keyword>
<dbReference type="InterPro" id="IPR036861">
    <property type="entry name" value="Endochitinase-like_sf"/>
</dbReference>
<evidence type="ECO:0000313" key="9">
    <source>
        <dbReference type="Proteomes" id="UP001321749"/>
    </source>
</evidence>
<dbReference type="GO" id="GO:0008061">
    <property type="term" value="F:chitin binding"/>
    <property type="evidence" value="ECO:0007669"/>
    <property type="project" value="UniProtKB-UniRule"/>
</dbReference>
<evidence type="ECO:0000256" key="4">
    <source>
        <dbReference type="PROSITE-ProRule" id="PRU00261"/>
    </source>
</evidence>
<feature type="disulfide bond" evidence="4">
    <location>
        <begin position="117"/>
        <end position="131"/>
    </location>
</feature>
<feature type="domain" description="Chitin-binding type-1" evidence="6">
    <location>
        <begin position="100"/>
        <end position="144"/>
    </location>
</feature>
<keyword evidence="1 4" id="KW-0147">Chitin-binding</keyword>
<keyword evidence="4" id="KW-1015">Disulfide bond</keyword>
<evidence type="ECO:0000259" key="6">
    <source>
        <dbReference type="PROSITE" id="PS50941"/>
    </source>
</evidence>
<feature type="disulfide bond" evidence="4">
    <location>
        <begin position="103"/>
        <end position="118"/>
    </location>
</feature>
<evidence type="ECO:0000313" key="8">
    <source>
        <dbReference type="EMBL" id="KAK4460565.1"/>
    </source>
</evidence>
<comment type="caution">
    <text evidence="8">The sequence shown here is derived from an EMBL/GenBank/DDBJ whole genome shotgun (WGS) entry which is preliminary data.</text>
</comment>
<dbReference type="Proteomes" id="UP001321749">
    <property type="component" value="Unassembled WGS sequence"/>
</dbReference>
<dbReference type="InterPro" id="IPR018392">
    <property type="entry name" value="LysM"/>
</dbReference>
<dbReference type="Gene3D" id="3.10.350.10">
    <property type="entry name" value="LysM domain"/>
    <property type="match status" value="2"/>
</dbReference>
<organism evidence="8 9">
    <name type="scientific">Cladorrhinum samala</name>
    <dbReference type="NCBI Taxonomy" id="585594"/>
    <lineage>
        <taxon>Eukaryota</taxon>
        <taxon>Fungi</taxon>
        <taxon>Dikarya</taxon>
        <taxon>Ascomycota</taxon>
        <taxon>Pezizomycotina</taxon>
        <taxon>Sordariomycetes</taxon>
        <taxon>Sordariomycetidae</taxon>
        <taxon>Sordariales</taxon>
        <taxon>Podosporaceae</taxon>
        <taxon>Cladorrhinum</taxon>
    </lineage>
</organism>
<dbReference type="PROSITE" id="PS51782">
    <property type="entry name" value="LYSM"/>
    <property type="match status" value="1"/>
</dbReference>
<dbReference type="SMART" id="SM00257">
    <property type="entry name" value="LysM"/>
    <property type="match status" value="2"/>
</dbReference>
<gene>
    <name evidence="8" type="ORF">QBC42DRAFT_253314</name>
</gene>
<feature type="chain" id="PRO_5044024080" description="Carbohydrate-binding module family 18 protein" evidence="5">
    <location>
        <begin position="24"/>
        <end position="441"/>
    </location>
</feature>
<dbReference type="CDD" id="cd00118">
    <property type="entry name" value="LysM"/>
    <property type="match status" value="2"/>
</dbReference>
<dbReference type="Gene3D" id="3.30.60.10">
    <property type="entry name" value="Endochitinase-like"/>
    <property type="match status" value="1"/>
</dbReference>
<dbReference type="PROSITE" id="PS50941">
    <property type="entry name" value="CHIT_BIND_I_2"/>
    <property type="match status" value="1"/>
</dbReference>
<name>A0AAV9HKV0_9PEZI</name>